<keyword evidence="2" id="KW-0472">Membrane</keyword>
<dbReference type="PANTHER" id="PTHR30483">
    <property type="entry name" value="LEUCINE-SPECIFIC-BINDING PROTEIN"/>
    <property type="match status" value="1"/>
</dbReference>
<dbReference type="Proteomes" id="UP000218418">
    <property type="component" value="Chromosome"/>
</dbReference>
<accession>A0A1Z4M0N3</accession>
<dbReference type="OrthoDB" id="446586at2"/>
<evidence type="ECO:0000313" key="3">
    <source>
        <dbReference type="EMBL" id="BAY86938.1"/>
    </source>
</evidence>
<evidence type="ECO:0000256" key="2">
    <source>
        <dbReference type="SAM" id="Phobius"/>
    </source>
</evidence>
<keyword evidence="2" id="KW-1133">Transmembrane helix</keyword>
<organism evidence="3 4">
    <name type="scientific">Calothrix parasitica NIES-267</name>
    <dbReference type="NCBI Taxonomy" id="1973488"/>
    <lineage>
        <taxon>Bacteria</taxon>
        <taxon>Bacillati</taxon>
        <taxon>Cyanobacteriota</taxon>
        <taxon>Cyanophyceae</taxon>
        <taxon>Nostocales</taxon>
        <taxon>Calotrichaceae</taxon>
        <taxon>Calothrix</taxon>
    </lineage>
</organism>
<reference evidence="3 4" key="1">
    <citation type="submission" date="2017-06" db="EMBL/GenBank/DDBJ databases">
        <title>Genome sequencing of cyanobaciteial culture collection at National Institute for Environmental Studies (NIES).</title>
        <authorList>
            <person name="Hirose Y."/>
            <person name="Shimura Y."/>
            <person name="Fujisawa T."/>
            <person name="Nakamura Y."/>
            <person name="Kawachi M."/>
        </authorList>
    </citation>
    <scope>NUCLEOTIDE SEQUENCE [LARGE SCALE GENOMIC DNA]</scope>
    <source>
        <strain evidence="3 4">NIES-267</strain>
    </source>
</reference>
<keyword evidence="4" id="KW-1185">Reference proteome</keyword>
<dbReference type="PANTHER" id="PTHR30483:SF6">
    <property type="entry name" value="PERIPLASMIC BINDING PROTEIN OF ABC TRANSPORTER FOR NATURAL AMINO ACIDS"/>
    <property type="match status" value="1"/>
</dbReference>
<feature type="transmembrane region" description="Helical" evidence="2">
    <location>
        <begin position="114"/>
        <end position="134"/>
    </location>
</feature>
<dbReference type="InterPro" id="IPR028082">
    <property type="entry name" value="Peripla_BP_I"/>
</dbReference>
<protein>
    <submittedName>
        <fullName evidence="3">Uncharacterized protein</fullName>
    </submittedName>
</protein>
<keyword evidence="2" id="KW-0812">Transmembrane</keyword>
<feature type="compositionally biased region" description="Polar residues" evidence="1">
    <location>
        <begin position="94"/>
        <end position="105"/>
    </location>
</feature>
<dbReference type="CDD" id="cd06268">
    <property type="entry name" value="PBP1_ABC_transporter_LIVBP-like"/>
    <property type="match status" value="1"/>
</dbReference>
<evidence type="ECO:0000256" key="1">
    <source>
        <dbReference type="SAM" id="MobiDB-lite"/>
    </source>
</evidence>
<dbReference type="Gene3D" id="3.40.50.2300">
    <property type="match status" value="2"/>
</dbReference>
<feature type="region of interest" description="Disordered" evidence="1">
    <location>
        <begin position="62"/>
        <end position="105"/>
    </location>
</feature>
<dbReference type="EMBL" id="AP018227">
    <property type="protein sequence ID" value="BAY86938.1"/>
    <property type="molecule type" value="Genomic_DNA"/>
</dbReference>
<proteinExistence type="predicted"/>
<name>A0A1Z4M0N3_9CYAN</name>
<sequence length="607" mass="66839">MSLLAGKEAQEIREYHTWHWRNYTNVNPQLADILDKMLSHQPDDRYQSAQEVITALANLQPQAPPITQPSPLPYHPQPQPIPPHLSGIPKPVTPTVTSEPDSPSNPLKKVNKKLLILAGGIGALLLGTAVYAVMKSSEPALLADNFFSRGEESLLREKRFENTLCKQALGEKEEGMKAFKKQRYEDAQNNFQTAISLFKQATNNCAVDPETLIFLNNAKANIKGNPVTIAAAIPGKNKQRNTNISEQILRGVASVQETLNNQDGIEGRLLQVVIARDENNSDPDVEDTSPKVAEQLARNQIPGDSGFSGKILGVVGHFTSDATLAAGKIYGKEKLVAISPTSTAVRQSEPSEKSGYKYNLSDYVFRTTPNDAVAAADLIEYIKQNIGSGNAAIFYNSKKSYSTSLKESFEKKYGSIGKLTECDLANSRIDNCQIDENIKLLMLSIDTGEAATASLIISRYTNQLLLGGDSLYNADNVSSTFGNQAENLVLSVPTHVQRTTNSFRNQSIKLWGTQYVGWRAATAYDATQAIVTALQKIESNPTRQGLYEQLKNPFFKASGATGTIQFNRFHDRQVDQADDNQLGVLVKVQQKCQPQDNPRYQFCLINE</sequence>
<evidence type="ECO:0000313" key="4">
    <source>
        <dbReference type="Proteomes" id="UP000218418"/>
    </source>
</evidence>
<gene>
    <name evidence="3" type="ORF">NIES267_64490</name>
</gene>
<dbReference type="SUPFAM" id="SSF53822">
    <property type="entry name" value="Periplasmic binding protein-like I"/>
    <property type="match status" value="1"/>
</dbReference>
<dbReference type="InterPro" id="IPR051010">
    <property type="entry name" value="BCAA_transport"/>
</dbReference>
<feature type="compositionally biased region" description="Pro residues" evidence="1">
    <location>
        <begin position="62"/>
        <end position="83"/>
    </location>
</feature>
<dbReference type="AlphaFoldDB" id="A0A1Z4M0N3"/>